<feature type="chain" id="PRO_5045009157" description="1,3-beta-glucanosyltransferase" evidence="9">
    <location>
        <begin position="21"/>
        <end position="462"/>
    </location>
</feature>
<evidence type="ECO:0000256" key="3">
    <source>
        <dbReference type="ARBA" id="ARBA00022622"/>
    </source>
</evidence>
<evidence type="ECO:0000256" key="5">
    <source>
        <dbReference type="ARBA" id="ARBA00022729"/>
    </source>
</evidence>
<dbReference type="EC" id="2.4.1.-" evidence="9"/>
<dbReference type="EMBL" id="JAFFGZ010000004">
    <property type="protein sequence ID" value="KAK4645462.1"/>
    <property type="molecule type" value="Genomic_DNA"/>
</dbReference>
<dbReference type="SUPFAM" id="SSF51445">
    <property type="entry name" value="(Trans)glycosidases"/>
    <property type="match status" value="1"/>
</dbReference>
<proteinExistence type="inferred from homology"/>
<evidence type="ECO:0000256" key="4">
    <source>
        <dbReference type="ARBA" id="ARBA00022679"/>
    </source>
</evidence>
<evidence type="ECO:0000256" key="10">
    <source>
        <dbReference type="SAM" id="MobiDB-lite"/>
    </source>
</evidence>
<evidence type="ECO:0000313" key="12">
    <source>
        <dbReference type="Proteomes" id="UP001322138"/>
    </source>
</evidence>
<evidence type="ECO:0000313" key="11">
    <source>
        <dbReference type="EMBL" id="KAK4645462.1"/>
    </source>
</evidence>
<keyword evidence="3 9" id="KW-0336">GPI-anchor</keyword>
<dbReference type="Pfam" id="PF03198">
    <property type="entry name" value="Glyco_hydro_72"/>
    <property type="match status" value="1"/>
</dbReference>
<dbReference type="PANTHER" id="PTHR31468:SF5">
    <property type="entry name" value="1,3-BETA-GLUCANOSYLTRANSFERASE GAS5"/>
    <property type="match status" value="1"/>
</dbReference>
<dbReference type="Gene3D" id="3.20.20.80">
    <property type="entry name" value="Glycosidases"/>
    <property type="match status" value="1"/>
</dbReference>
<keyword evidence="8 9" id="KW-0449">Lipoprotein</keyword>
<feature type="signal peptide" evidence="9">
    <location>
        <begin position="1"/>
        <end position="20"/>
    </location>
</feature>
<dbReference type="PANTHER" id="PTHR31468">
    <property type="entry name" value="1,3-BETA-GLUCANOSYLTRANSFERASE GAS1"/>
    <property type="match status" value="1"/>
</dbReference>
<dbReference type="RefSeq" id="XP_062734438.1">
    <property type="nucleotide sequence ID" value="XM_062875892.1"/>
</dbReference>
<comment type="function">
    <text evidence="9">Splits internally a 1,3-beta-glucan molecule and transfers the newly generated reducing end (the donor) to the non-reducing end of another 1,3-beta-glucan molecule (the acceptor) forming a 1,3-beta linkage, resulting in the elongation of 1,3-beta-glucan chains in the cell wall.</text>
</comment>
<feature type="compositionally biased region" description="Gly residues" evidence="10">
    <location>
        <begin position="384"/>
        <end position="394"/>
    </location>
</feature>
<keyword evidence="6 9" id="KW-0472">Membrane</keyword>
<protein>
    <recommendedName>
        <fullName evidence="9">1,3-beta-glucanosyltransferase</fullName>
        <ecNumber evidence="9">2.4.1.-</ecNumber>
    </recommendedName>
</protein>
<dbReference type="GeneID" id="87895374"/>
<accession>A0ABR0FRG6</accession>
<keyword evidence="7" id="KW-0325">Glycoprotein</keyword>
<evidence type="ECO:0000256" key="6">
    <source>
        <dbReference type="ARBA" id="ARBA00023136"/>
    </source>
</evidence>
<dbReference type="InterPro" id="IPR017853">
    <property type="entry name" value="GH"/>
</dbReference>
<evidence type="ECO:0000256" key="2">
    <source>
        <dbReference type="ARBA" id="ARBA00007528"/>
    </source>
</evidence>
<dbReference type="InterPro" id="IPR004886">
    <property type="entry name" value="Glucanosyltransferase"/>
</dbReference>
<keyword evidence="12" id="KW-1185">Reference proteome</keyword>
<keyword evidence="5 9" id="KW-0732">Signal</keyword>
<evidence type="ECO:0000256" key="7">
    <source>
        <dbReference type="ARBA" id="ARBA00023180"/>
    </source>
</evidence>
<feature type="region of interest" description="Disordered" evidence="10">
    <location>
        <begin position="382"/>
        <end position="434"/>
    </location>
</feature>
<gene>
    <name evidence="11" type="primary">GAS5_1</name>
    <name evidence="11" type="ORF">QC761_201620</name>
</gene>
<organism evidence="11 12">
    <name type="scientific">Podospora bellae-mahoneyi</name>
    <dbReference type="NCBI Taxonomy" id="2093777"/>
    <lineage>
        <taxon>Eukaryota</taxon>
        <taxon>Fungi</taxon>
        <taxon>Dikarya</taxon>
        <taxon>Ascomycota</taxon>
        <taxon>Pezizomycotina</taxon>
        <taxon>Sordariomycetes</taxon>
        <taxon>Sordariomycetidae</taxon>
        <taxon>Sordariales</taxon>
        <taxon>Podosporaceae</taxon>
        <taxon>Podospora</taxon>
    </lineage>
</organism>
<reference evidence="11 12" key="1">
    <citation type="journal article" date="2023" name="bioRxiv">
        <title>High-quality genome assemblies of four members of thePodospora anserinaspecies complex.</title>
        <authorList>
            <person name="Ament-Velasquez S.L."/>
            <person name="Vogan A.A."/>
            <person name="Wallerman O."/>
            <person name="Hartmann F."/>
            <person name="Gautier V."/>
            <person name="Silar P."/>
            <person name="Giraud T."/>
            <person name="Johannesson H."/>
        </authorList>
    </citation>
    <scope>NUCLEOTIDE SEQUENCE [LARGE SCALE GENOMIC DNA]</scope>
    <source>
        <strain evidence="11 12">CBS 112042</strain>
    </source>
</reference>
<dbReference type="Proteomes" id="UP001322138">
    <property type="component" value="Unassembled WGS sequence"/>
</dbReference>
<comment type="subcellular location">
    <subcellularLocation>
        <location evidence="1 9">Cell membrane</location>
        <topology evidence="1 9">Lipid-anchor</topology>
        <topology evidence="1 9">GPI-anchor</topology>
    </subcellularLocation>
</comment>
<name>A0ABR0FRG6_9PEZI</name>
<comment type="caution">
    <text evidence="11">The sequence shown here is derived from an EMBL/GenBank/DDBJ whole genome shotgun (WGS) entry which is preliminary data.</text>
</comment>
<feature type="compositionally biased region" description="Polar residues" evidence="10">
    <location>
        <begin position="395"/>
        <end position="423"/>
    </location>
</feature>
<evidence type="ECO:0000256" key="9">
    <source>
        <dbReference type="RuleBase" id="RU361209"/>
    </source>
</evidence>
<keyword evidence="4 9" id="KW-0808">Transferase</keyword>
<evidence type="ECO:0000256" key="8">
    <source>
        <dbReference type="ARBA" id="ARBA00023288"/>
    </source>
</evidence>
<comment type="similarity">
    <text evidence="2 9">Belongs to the glycosyl hydrolase 72 family.</text>
</comment>
<evidence type="ECO:0000256" key="1">
    <source>
        <dbReference type="ARBA" id="ARBA00004609"/>
    </source>
</evidence>
<sequence>MRSLALVPVLATMLPSLGIATPSPTVAQPPTKRGSLPAVSVSGNAFWQNDKRFYIRGVDYQPGGSSAMADPLADTTICSRDIDQFRKLGINTIRVYIIDNSARHDECMGKLADAGIYVIVDANNPLYSINRYDPAPSYNAKYLQSVFATIDEFAKYENTLAFFSGNEVVNDVVNSTLAARYVKAVTRDMRRYIGERGYRKVPVGYSAADVGSNRRQQADWMNCGSEDERSDFFAFNDYSWCNSDFRTAGWDQKVKNFSDYGLPIFLSEYGCLTNGRDFGEVAALMSDKMTSVYSGGLMYEYAMGDNGYGIAKIPSVKGSSVQKLDGFEKFASALAANPPPEGDGGFVSTTHANACPTKDANWLIDTTLLPAIPEQAKMLMMEGAGSGPGLGGDGSQNAVDAGTSSGDAEQGSGTVTSSSTPKGSENAAPATSTPANARAVVKIPLLLTGMVVVLTLGGSFLL</sequence>